<dbReference type="GO" id="GO:0055052">
    <property type="term" value="C:ATP-binding cassette (ABC) transporter complex, substrate-binding subunit-containing"/>
    <property type="evidence" value="ECO:0007669"/>
    <property type="project" value="TreeGrafter"/>
</dbReference>
<accession>A0A644YI05</accession>
<reference evidence="7" key="1">
    <citation type="submission" date="2019-08" db="EMBL/GenBank/DDBJ databases">
        <authorList>
            <person name="Kucharzyk K."/>
            <person name="Murdoch R.W."/>
            <person name="Higgins S."/>
            <person name="Loffler F."/>
        </authorList>
    </citation>
    <scope>NUCLEOTIDE SEQUENCE</scope>
</reference>
<dbReference type="InterPro" id="IPR047641">
    <property type="entry name" value="ABC_transpr_MalK/UgpC-like"/>
</dbReference>
<dbReference type="SUPFAM" id="SSF52540">
    <property type="entry name" value="P-loop containing nucleoside triphosphate hydrolases"/>
    <property type="match status" value="1"/>
</dbReference>
<dbReference type="InterPro" id="IPR012340">
    <property type="entry name" value="NA-bd_OB-fold"/>
</dbReference>
<dbReference type="CDD" id="cd03259">
    <property type="entry name" value="ABC_Carb_Solutes_like"/>
    <property type="match status" value="1"/>
</dbReference>
<dbReference type="PANTHER" id="PTHR43875">
    <property type="entry name" value="MALTODEXTRIN IMPORT ATP-BINDING PROTEIN MSMX"/>
    <property type="match status" value="1"/>
</dbReference>
<evidence type="ECO:0000256" key="4">
    <source>
        <dbReference type="ARBA" id="ARBA00022840"/>
    </source>
</evidence>
<organism evidence="7">
    <name type="scientific">bioreactor metagenome</name>
    <dbReference type="NCBI Taxonomy" id="1076179"/>
    <lineage>
        <taxon>unclassified sequences</taxon>
        <taxon>metagenomes</taxon>
        <taxon>ecological metagenomes</taxon>
    </lineage>
</organism>
<evidence type="ECO:0000256" key="5">
    <source>
        <dbReference type="ARBA" id="ARBA00023136"/>
    </source>
</evidence>
<dbReference type="AlphaFoldDB" id="A0A644YI05"/>
<dbReference type="InterPro" id="IPR027417">
    <property type="entry name" value="P-loop_NTPase"/>
</dbReference>
<dbReference type="InterPro" id="IPR015853">
    <property type="entry name" value="ABC_transpr_FbpC"/>
</dbReference>
<dbReference type="GO" id="GO:0005524">
    <property type="term" value="F:ATP binding"/>
    <property type="evidence" value="ECO:0007669"/>
    <property type="project" value="UniProtKB-KW"/>
</dbReference>
<dbReference type="Gene3D" id="2.40.50.100">
    <property type="match status" value="1"/>
</dbReference>
<keyword evidence="4 7" id="KW-0067">ATP-binding</keyword>
<dbReference type="PANTHER" id="PTHR43875:SF1">
    <property type="entry name" value="OSMOPROTECTIVE COMPOUNDS UPTAKE ATP-BINDING PROTEIN GGTA"/>
    <property type="match status" value="1"/>
</dbReference>
<name>A0A644YI05_9ZZZZ</name>
<dbReference type="InterPro" id="IPR003593">
    <property type="entry name" value="AAA+_ATPase"/>
</dbReference>
<dbReference type="FunFam" id="3.40.50.300:FF:000042">
    <property type="entry name" value="Maltose/maltodextrin ABC transporter, ATP-binding protein"/>
    <property type="match status" value="1"/>
</dbReference>
<dbReference type="Gene3D" id="2.40.50.140">
    <property type="entry name" value="Nucleic acid-binding proteins"/>
    <property type="match status" value="1"/>
</dbReference>
<keyword evidence="1" id="KW-0813">Transport</keyword>
<evidence type="ECO:0000313" key="7">
    <source>
        <dbReference type="EMBL" id="MPM28205.1"/>
    </source>
</evidence>
<evidence type="ECO:0000256" key="2">
    <source>
        <dbReference type="ARBA" id="ARBA00022475"/>
    </source>
</evidence>
<dbReference type="SUPFAM" id="SSF50331">
    <property type="entry name" value="MOP-like"/>
    <property type="match status" value="1"/>
</dbReference>
<dbReference type="GO" id="GO:0015408">
    <property type="term" value="F:ABC-type ferric iron transporter activity"/>
    <property type="evidence" value="ECO:0007669"/>
    <property type="project" value="InterPro"/>
</dbReference>
<feature type="domain" description="ABC transporter" evidence="6">
    <location>
        <begin position="3"/>
        <end position="233"/>
    </location>
</feature>
<keyword evidence="5" id="KW-0472">Membrane</keyword>
<dbReference type="PROSITE" id="PS50893">
    <property type="entry name" value="ABC_TRANSPORTER_2"/>
    <property type="match status" value="1"/>
</dbReference>
<dbReference type="InterPro" id="IPR003439">
    <property type="entry name" value="ABC_transporter-like_ATP-bd"/>
</dbReference>
<dbReference type="InterPro" id="IPR008995">
    <property type="entry name" value="Mo/tungstate-bd_C_term_dom"/>
</dbReference>
<comment type="caution">
    <text evidence="7">The sequence shown here is derived from an EMBL/GenBank/DDBJ whole genome shotgun (WGS) entry which is preliminary data.</text>
</comment>
<dbReference type="PROSITE" id="PS00211">
    <property type="entry name" value="ABC_TRANSPORTER_1"/>
    <property type="match status" value="1"/>
</dbReference>
<keyword evidence="3" id="KW-0547">Nucleotide-binding</keyword>
<evidence type="ECO:0000256" key="1">
    <source>
        <dbReference type="ARBA" id="ARBA00022448"/>
    </source>
</evidence>
<dbReference type="EMBL" id="VSSQ01005191">
    <property type="protein sequence ID" value="MPM28205.1"/>
    <property type="molecule type" value="Genomic_DNA"/>
</dbReference>
<evidence type="ECO:0000256" key="3">
    <source>
        <dbReference type="ARBA" id="ARBA00022741"/>
    </source>
</evidence>
<dbReference type="SMART" id="SM00382">
    <property type="entry name" value="AAA"/>
    <property type="match status" value="1"/>
</dbReference>
<sequence>MKIRVENLTKKYGKTIAVSNFNANIEEGKLVTLLGPSGCGKSTILYALSGITTIDTGSIYFDQIDVSNLSPEKRNIGLVFQNYALYPHLTVMDNICFPLEIQRIVKAERIKRALAIAKVVHLEDLLDRKPAELSGGQQQRVAIARALVKKPNLLLLDEPLSNLDARLRLEMREEIRRIQQEMKVTTIFVTHDQEEAMSISDQIILLKDGVIQQVALPQQMYDDPQNTFVADFLGNPPINKLYGYFENNQFILHDHSASCHLFEKIDLPENYPVVLSIRPEAIEKAEGDQNSAFTAVAGATYQVGKERLVYLRFGSANLRAYIDQDYGLQEGKAISIFLQRKGVFLFDQLSGVRIR</sequence>
<evidence type="ECO:0000259" key="6">
    <source>
        <dbReference type="PROSITE" id="PS50893"/>
    </source>
</evidence>
<dbReference type="GO" id="GO:0016887">
    <property type="term" value="F:ATP hydrolysis activity"/>
    <property type="evidence" value="ECO:0007669"/>
    <property type="project" value="InterPro"/>
</dbReference>
<dbReference type="Gene3D" id="3.40.50.300">
    <property type="entry name" value="P-loop containing nucleotide triphosphate hydrolases"/>
    <property type="match status" value="1"/>
</dbReference>
<proteinExistence type="predicted"/>
<protein>
    <submittedName>
        <fullName evidence="7">sn-glycerol-3-phosphate import ATP-binding protein UgpC</fullName>
    </submittedName>
</protein>
<dbReference type="Pfam" id="PF00005">
    <property type="entry name" value="ABC_tran"/>
    <property type="match status" value="1"/>
</dbReference>
<keyword evidence="2" id="KW-1003">Cell membrane</keyword>
<gene>
    <name evidence="7" type="primary">ugpC_8</name>
    <name evidence="7" type="ORF">SDC9_74724</name>
</gene>
<dbReference type="InterPro" id="IPR017871">
    <property type="entry name" value="ABC_transporter-like_CS"/>
</dbReference>